<dbReference type="InterPro" id="IPR004358">
    <property type="entry name" value="Sig_transdc_His_kin-like_C"/>
</dbReference>
<feature type="coiled-coil region" evidence="9">
    <location>
        <begin position="7"/>
        <end position="34"/>
    </location>
</feature>
<dbReference type="SMART" id="SM00387">
    <property type="entry name" value="HATPase_c"/>
    <property type="match status" value="1"/>
</dbReference>
<dbReference type="PANTHER" id="PTHR43065:SF10">
    <property type="entry name" value="PEROXIDE STRESS-ACTIVATED HISTIDINE KINASE MAK3"/>
    <property type="match status" value="1"/>
</dbReference>
<dbReference type="Gene3D" id="3.30.450.20">
    <property type="entry name" value="PAS domain"/>
    <property type="match status" value="1"/>
</dbReference>
<name>A0A378IE18_9GAMM</name>
<dbReference type="GO" id="GO:0005524">
    <property type="term" value="F:ATP binding"/>
    <property type="evidence" value="ECO:0007669"/>
    <property type="project" value="UniProtKB-KW"/>
</dbReference>
<dbReference type="InterPro" id="IPR036890">
    <property type="entry name" value="HATPase_C_sf"/>
</dbReference>
<dbReference type="Proteomes" id="UP000255066">
    <property type="component" value="Unassembled WGS sequence"/>
</dbReference>
<dbReference type="InterPro" id="IPR003594">
    <property type="entry name" value="HATPase_dom"/>
</dbReference>
<keyword evidence="8" id="KW-0902">Two-component regulatory system</keyword>
<evidence type="ECO:0000313" key="13">
    <source>
        <dbReference type="Proteomes" id="UP000054735"/>
    </source>
</evidence>
<evidence type="ECO:0000256" key="3">
    <source>
        <dbReference type="ARBA" id="ARBA00022553"/>
    </source>
</evidence>
<protein>
    <recommendedName>
        <fullName evidence="2">histidine kinase</fullName>
        <ecNumber evidence="2">2.7.13.3</ecNumber>
    </recommendedName>
</protein>
<evidence type="ECO:0000313" key="14">
    <source>
        <dbReference type="Proteomes" id="UP000255066"/>
    </source>
</evidence>
<keyword evidence="13" id="KW-1185">Reference proteome</keyword>
<dbReference type="GO" id="GO:0000155">
    <property type="term" value="F:phosphorelay sensor kinase activity"/>
    <property type="evidence" value="ECO:0007669"/>
    <property type="project" value="InterPro"/>
</dbReference>
<evidence type="ECO:0000256" key="6">
    <source>
        <dbReference type="ARBA" id="ARBA00022777"/>
    </source>
</evidence>
<sequence length="445" mass="50433">MLDESPVIERKKELAELQCELQLKEQKIKAQAEQINALYATLRSLQNGNSIQKNNVINSTYYDESYLLKLETECLELKRSFNLINSLFQTANEAIAAVDSNFNFIAINKSFFSFFSQVFAEEISIGMNLAHLMNNHSLVKDRIMTACSNALTGEYSSIVIENNNLEEELFYYELHIGSVEPLYSQRKKIYLHIKNLTAFKLQEREVHKQQAEIERVARSNVMGELISALAHEINQPLTAIKAYSRSCLLKIKQDPAYVSLAFPLAQIANQSEHAGTILHRMKDFMRDGTLYLELTNINDLITQTIPFLYYERADKLQVKLQLEDNLPLLLVDRIKIMQVILNLGRNSIEAIDGSKSIKPVITVSTQKEEDKLKIHFRDNGPGIPEEIRGKILSSYFTTKTQGAGLGLSICRSLVKAHGGSLLINDTNDGAWFTVSLPIRKHDDAC</sequence>
<dbReference type="Pfam" id="PF02518">
    <property type="entry name" value="HATPase_c"/>
    <property type="match status" value="1"/>
</dbReference>
<dbReference type="SMART" id="SM00388">
    <property type="entry name" value="HisKA"/>
    <property type="match status" value="1"/>
</dbReference>
<dbReference type="InterPro" id="IPR003661">
    <property type="entry name" value="HisK_dim/P_dom"/>
</dbReference>
<dbReference type="InterPro" id="IPR005467">
    <property type="entry name" value="His_kinase_dom"/>
</dbReference>
<dbReference type="EMBL" id="UGNW01000001">
    <property type="protein sequence ID" value="STX33196.1"/>
    <property type="molecule type" value="Genomic_DNA"/>
</dbReference>
<evidence type="ECO:0000256" key="8">
    <source>
        <dbReference type="ARBA" id="ARBA00023012"/>
    </source>
</evidence>
<reference evidence="11 13" key="1">
    <citation type="submission" date="2015-11" db="EMBL/GenBank/DDBJ databases">
        <title>Genomic analysis of 38 Legionella species identifies large and diverse effector repertoires.</title>
        <authorList>
            <person name="Burstein D."/>
            <person name="Amaro F."/>
            <person name="Zusman T."/>
            <person name="Lifshitz Z."/>
            <person name="Cohen O."/>
            <person name="Gilbert J.A."/>
            <person name="Pupko T."/>
            <person name="Shuman H.A."/>
            <person name="Segal G."/>
        </authorList>
    </citation>
    <scope>NUCLEOTIDE SEQUENCE [LARGE SCALE GENOMIC DNA]</scope>
    <source>
        <strain evidence="11 13">CDC#1407-AL-14</strain>
    </source>
</reference>
<keyword evidence="5" id="KW-0547">Nucleotide-binding</keyword>
<keyword evidence="3" id="KW-0597">Phosphoprotein</keyword>
<evidence type="ECO:0000256" key="4">
    <source>
        <dbReference type="ARBA" id="ARBA00022679"/>
    </source>
</evidence>
<dbReference type="EC" id="2.7.13.3" evidence="2"/>
<dbReference type="AlphaFoldDB" id="A0A378IE18"/>
<gene>
    <name evidence="12" type="primary">fixL_3</name>
    <name evidence="11" type="ORF">Lbir_2395</name>
    <name evidence="12" type="ORF">NCTC12437_03017</name>
</gene>
<organism evidence="12 14">
    <name type="scientific">Legionella birminghamensis</name>
    <dbReference type="NCBI Taxonomy" id="28083"/>
    <lineage>
        <taxon>Bacteria</taxon>
        <taxon>Pseudomonadati</taxon>
        <taxon>Pseudomonadota</taxon>
        <taxon>Gammaproteobacteria</taxon>
        <taxon>Legionellales</taxon>
        <taxon>Legionellaceae</taxon>
        <taxon>Legionella</taxon>
    </lineage>
</organism>
<dbReference type="EMBL" id="LNXT01000044">
    <property type="protein sequence ID" value="KTC68862.1"/>
    <property type="molecule type" value="Genomic_DNA"/>
</dbReference>
<dbReference type="RefSeq" id="WP_058524400.1">
    <property type="nucleotide sequence ID" value="NZ_CAAAHV010000007.1"/>
</dbReference>
<dbReference type="SUPFAM" id="SSF55874">
    <property type="entry name" value="ATPase domain of HSP90 chaperone/DNA topoisomerase II/histidine kinase"/>
    <property type="match status" value="1"/>
</dbReference>
<dbReference type="PANTHER" id="PTHR43065">
    <property type="entry name" value="SENSOR HISTIDINE KINASE"/>
    <property type="match status" value="1"/>
</dbReference>
<keyword evidence="9" id="KW-0175">Coiled coil</keyword>
<dbReference type="InterPro" id="IPR036097">
    <property type="entry name" value="HisK_dim/P_sf"/>
</dbReference>
<dbReference type="Proteomes" id="UP000054735">
    <property type="component" value="Unassembled WGS sequence"/>
</dbReference>
<dbReference type="Gene3D" id="3.30.565.10">
    <property type="entry name" value="Histidine kinase-like ATPase, C-terminal domain"/>
    <property type="match status" value="1"/>
</dbReference>
<accession>A0A378IE18</accession>
<evidence type="ECO:0000256" key="5">
    <source>
        <dbReference type="ARBA" id="ARBA00022741"/>
    </source>
</evidence>
<dbReference type="STRING" id="28083.Lbir_2395"/>
<reference evidence="12 14" key="2">
    <citation type="submission" date="2018-06" db="EMBL/GenBank/DDBJ databases">
        <authorList>
            <consortium name="Pathogen Informatics"/>
            <person name="Doyle S."/>
        </authorList>
    </citation>
    <scope>NUCLEOTIDE SEQUENCE [LARGE SCALE GENOMIC DNA]</scope>
    <source>
        <strain evidence="12 14">NCTC12437</strain>
    </source>
</reference>
<dbReference type="Gene3D" id="1.10.287.130">
    <property type="match status" value="1"/>
</dbReference>
<keyword evidence="6 12" id="KW-0418">Kinase</keyword>
<evidence type="ECO:0000313" key="12">
    <source>
        <dbReference type="EMBL" id="STX33196.1"/>
    </source>
</evidence>
<evidence type="ECO:0000256" key="1">
    <source>
        <dbReference type="ARBA" id="ARBA00000085"/>
    </source>
</evidence>
<comment type="catalytic activity">
    <reaction evidence="1">
        <text>ATP + protein L-histidine = ADP + protein N-phospho-L-histidine.</text>
        <dbReference type="EC" id="2.7.13.3"/>
    </reaction>
</comment>
<dbReference type="SUPFAM" id="SSF47384">
    <property type="entry name" value="Homodimeric domain of signal transducing histidine kinase"/>
    <property type="match status" value="1"/>
</dbReference>
<dbReference type="PRINTS" id="PR00344">
    <property type="entry name" value="BCTRLSENSOR"/>
</dbReference>
<keyword evidence="7" id="KW-0067">ATP-binding</keyword>
<evidence type="ECO:0000259" key="10">
    <source>
        <dbReference type="PROSITE" id="PS50109"/>
    </source>
</evidence>
<dbReference type="CDD" id="cd00082">
    <property type="entry name" value="HisKA"/>
    <property type="match status" value="1"/>
</dbReference>
<dbReference type="Pfam" id="PF00512">
    <property type="entry name" value="HisKA"/>
    <property type="match status" value="1"/>
</dbReference>
<dbReference type="PROSITE" id="PS50109">
    <property type="entry name" value="HIS_KIN"/>
    <property type="match status" value="1"/>
</dbReference>
<proteinExistence type="predicted"/>
<evidence type="ECO:0000313" key="11">
    <source>
        <dbReference type="EMBL" id="KTC68862.1"/>
    </source>
</evidence>
<feature type="domain" description="Histidine kinase" evidence="10">
    <location>
        <begin position="228"/>
        <end position="440"/>
    </location>
</feature>
<evidence type="ECO:0000256" key="7">
    <source>
        <dbReference type="ARBA" id="ARBA00022840"/>
    </source>
</evidence>
<evidence type="ECO:0000256" key="9">
    <source>
        <dbReference type="SAM" id="Coils"/>
    </source>
</evidence>
<evidence type="ECO:0000256" key="2">
    <source>
        <dbReference type="ARBA" id="ARBA00012438"/>
    </source>
</evidence>
<dbReference type="OrthoDB" id="1931120at2"/>
<keyword evidence="4 12" id="KW-0808">Transferase</keyword>